<dbReference type="eggNOG" id="COG0791">
    <property type="taxonomic scope" value="Bacteria"/>
</dbReference>
<feature type="domain" description="NlpC/P60" evidence="10">
    <location>
        <begin position="359"/>
        <end position="481"/>
    </location>
</feature>
<keyword evidence="2" id="KW-0645">Protease</keyword>
<protein>
    <submittedName>
        <fullName evidence="11">Putative secreted protein</fullName>
    </submittedName>
</protein>
<dbReference type="SUPFAM" id="SSF54001">
    <property type="entry name" value="Cysteine proteinases"/>
    <property type="match status" value="1"/>
</dbReference>
<evidence type="ECO:0000256" key="1">
    <source>
        <dbReference type="ARBA" id="ARBA00007074"/>
    </source>
</evidence>
<dbReference type="GO" id="GO:0006508">
    <property type="term" value="P:proteolysis"/>
    <property type="evidence" value="ECO:0007669"/>
    <property type="project" value="UniProtKB-KW"/>
</dbReference>
<dbReference type="SUPFAM" id="SSF54106">
    <property type="entry name" value="LysM domain"/>
    <property type="match status" value="3"/>
</dbReference>
<dbReference type="InterPro" id="IPR000064">
    <property type="entry name" value="NLP_P60_dom"/>
</dbReference>
<dbReference type="eggNOG" id="COG1388">
    <property type="taxonomic scope" value="Bacteria"/>
</dbReference>
<evidence type="ECO:0000256" key="6">
    <source>
        <dbReference type="ARBA" id="ARBA00022807"/>
    </source>
</evidence>
<dbReference type="Proteomes" id="UP000051054">
    <property type="component" value="Unassembled WGS sequence"/>
</dbReference>
<name>A0A0R1WNV0_9LACO</name>
<feature type="compositionally biased region" description="Polar residues" evidence="7">
    <location>
        <begin position="225"/>
        <end position="240"/>
    </location>
</feature>
<comment type="similarity">
    <text evidence="1">Belongs to the peptidase C40 family.</text>
</comment>
<feature type="region of interest" description="Disordered" evidence="7">
    <location>
        <begin position="278"/>
        <end position="359"/>
    </location>
</feature>
<keyword evidence="4" id="KW-0677">Repeat</keyword>
<dbReference type="Gene3D" id="3.10.350.10">
    <property type="entry name" value="LysM domain"/>
    <property type="match status" value="3"/>
</dbReference>
<feature type="domain" description="LysM" evidence="9">
    <location>
        <begin position="143"/>
        <end position="191"/>
    </location>
</feature>
<keyword evidence="5" id="KW-0378">Hydrolase</keyword>
<keyword evidence="12" id="KW-1185">Reference proteome</keyword>
<dbReference type="Pfam" id="PF01476">
    <property type="entry name" value="LysM"/>
    <property type="match status" value="3"/>
</dbReference>
<dbReference type="GO" id="GO:0008234">
    <property type="term" value="F:cysteine-type peptidase activity"/>
    <property type="evidence" value="ECO:0007669"/>
    <property type="project" value="UniProtKB-KW"/>
</dbReference>
<dbReference type="PANTHER" id="PTHR47053:SF1">
    <property type="entry name" value="MUREIN DD-ENDOPEPTIDASE MEPH-RELATED"/>
    <property type="match status" value="1"/>
</dbReference>
<feature type="compositionally biased region" description="Polar residues" evidence="7">
    <location>
        <begin position="291"/>
        <end position="308"/>
    </location>
</feature>
<evidence type="ECO:0000259" key="10">
    <source>
        <dbReference type="PROSITE" id="PS51935"/>
    </source>
</evidence>
<accession>A0A0R1WNV0</accession>
<comment type="caution">
    <text evidence="11">The sequence shown here is derived from an EMBL/GenBank/DDBJ whole genome shotgun (WGS) entry which is preliminary data.</text>
</comment>
<dbReference type="Pfam" id="PF00877">
    <property type="entry name" value="NLPC_P60"/>
    <property type="match status" value="1"/>
</dbReference>
<feature type="compositionally biased region" description="Low complexity" evidence="7">
    <location>
        <begin position="278"/>
        <end position="290"/>
    </location>
</feature>
<dbReference type="PATRIC" id="fig|1423755.3.peg.1515"/>
<evidence type="ECO:0000256" key="5">
    <source>
        <dbReference type="ARBA" id="ARBA00022801"/>
    </source>
</evidence>
<dbReference type="InterPro" id="IPR051202">
    <property type="entry name" value="Peptidase_C40"/>
</dbReference>
<evidence type="ECO:0000256" key="2">
    <source>
        <dbReference type="ARBA" id="ARBA00022670"/>
    </source>
</evidence>
<evidence type="ECO:0000256" key="3">
    <source>
        <dbReference type="ARBA" id="ARBA00022729"/>
    </source>
</evidence>
<reference evidence="11 12" key="1">
    <citation type="journal article" date="2015" name="Genome Announc.">
        <title>Expanding the biotechnology potential of lactobacilli through comparative genomics of 213 strains and associated genera.</title>
        <authorList>
            <person name="Sun Z."/>
            <person name="Harris H.M."/>
            <person name="McCann A."/>
            <person name="Guo C."/>
            <person name="Argimon S."/>
            <person name="Zhang W."/>
            <person name="Yang X."/>
            <person name="Jeffery I.B."/>
            <person name="Cooney J.C."/>
            <person name="Kagawa T.F."/>
            <person name="Liu W."/>
            <person name="Song Y."/>
            <person name="Salvetti E."/>
            <person name="Wrobel A."/>
            <person name="Rasinkangas P."/>
            <person name="Parkhill J."/>
            <person name="Rea M.C."/>
            <person name="O'Sullivan O."/>
            <person name="Ritari J."/>
            <person name="Douillard F.P."/>
            <person name="Paul Ross R."/>
            <person name="Yang R."/>
            <person name="Briner A.E."/>
            <person name="Felis G.E."/>
            <person name="de Vos W.M."/>
            <person name="Barrangou R."/>
            <person name="Klaenhammer T.R."/>
            <person name="Caufield P.W."/>
            <person name="Cui Y."/>
            <person name="Zhang H."/>
            <person name="O'Toole P.W."/>
        </authorList>
    </citation>
    <scope>NUCLEOTIDE SEQUENCE [LARGE SCALE GENOMIC DNA]</scope>
    <source>
        <strain evidence="11 12">DSM 18933</strain>
    </source>
</reference>
<dbReference type="EMBL" id="AZGD01000037">
    <property type="protein sequence ID" value="KRM19578.1"/>
    <property type="molecule type" value="Genomic_DNA"/>
</dbReference>
<feature type="domain" description="LysM" evidence="9">
    <location>
        <begin position="24"/>
        <end position="69"/>
    </location>
</feature>
<feature type="compositionally biased region" description="Low complexity" evidence="7">
    <location>
        <begin position="203"/>
        <end position="224"/>
    </location>
</feature>
<keyword evidence="3 8" id="KW-0732">Signal</keyword>
<feature type="region of interest" description="Disordered" evidence="7">
    <location>
        <begin position="203"/>
        <end position="240"/>
    </location>
</feature>
<dbReference type="Gene3D" id="3.90.1720.10">
    <property type="entry name" value="endopeptidase domain like (from Nostoc punctiforme)"/>
    <property type="match status" value="1"/>
</dbReference>
<dbReference type="PROSITE" id="PS51782">
    <property type="entry name" value="LYSM"/>
    <property type="match status" value="3"/>
</dbReference>
<dbReference type="AlphaFoldDB" id="A0A0R1WNV0"/>
<evidence type="ECO:0000256" key="8">
    <source>
        <dbReference type="SAM" id="SignalP"/>
    </source>
</evidence>
<evidence type="ECO:0000259" key="9">
    <source>
        <dbReference type="PROSITE" id="PS51782"/>
    </source>
</evidence>
<dbReference type="STRING" id="1423755.FC40_GL001426"/>
<dbReference type="CDD" id="cd00118">
    <property type="entry name" value="LysM"/>
    <property type="match status" value="3"/>
</dbReference>
<dbReference type="InterPro" id="IPR036779">
    <property type="entry name" value="LysM_dom_sf"/>
</dbReference>
<feature type="compositionally biased region" description="Low complexity" evidence="7">
    <location>
        <begin position="309"/>
        <end position="357"/>
    </location>
</feature>
<dbReference type="InterPro" id="IPR038765">
    <property type="entry name" value="Papain-like_cys_pep_sf"/>
</dbReference>
<organism evidence="11 12">
    <name type="scientific">Ligilactobacillus hayakitensis DSM 18933 = JCM 14209</name>
    <dbReference type="NCBI Taxonomy" id="1423755"/>
    <lineage>
        <taxon>Bacteria</taxon>
        <taxon>Bacillati</taxon>
        <taxon>Bacillota</taxon>
        <taxon>Bacilli</taxon>
        <taxon>Lactobacillales</taxon>
        <taxon>Lactobacillaceae</taxon>
        <taxon>Ligilactobacillus</taxon>
    </lineage>
</organism>
<feature type="signal peptide" evidence="8">
    <location>
        <begin position="1"/>
        <end position="21"/>
    </location>
</feature>
<keyword evidence="6" id="KW-0788">Thiol protease</keyword>
<dbReference type="InterPro" id="IPR018392">
    <property type="entry name" value="LysM"/>
</dbReference>
<evidence type="ECO:0000313" key="12">
    <source>
        <dbReference type="Proteomes" id="UP000051054"/>
    </source>
</evidence>
<evidence type="ECO:0000313" key="11">
    <source>
        <dbReference type="EMBL" id="KRM19578.1"/>
    </source>
</evidence>
<dbReference type="PANTHER" id="PTHR47053">
    <property type="entry name" value="MUREIN DD-ENDOPEPTIDASE MEPH-RELATED"/>
    <property type="match status" value="1"/>
</dbReference>
<evidence type="ECO:0000256" key="4">
    <source>
        <dbReference type="ARBA" id="ARBA00022737"/>
    </source>
</evidence>
<feature type="chain" id="PRO_5006412811" evidence="8">
    <location>
        <begin position="22"/>
        <end position="481"/>
    </location>
</feature>
<dbReference type="PROSITE" id="PS51935">
    <property type="entry name" value="NLPC_P60"/>
    <property type="match status" value="1"/>
</dbReference>
<gene>
    <name evidence="11" type="ORF">FC40_GL001426</name>
</gene>
<feature type="domain" description="LysM" evidence="9">
    <location>
        <begin position="83"/>
        <end position="127"/>
    </location>
</feature>
<sequence>MLVGTVGAAGVLFASSTAANADSTTHKVKQNETVDSIAKKYGVSVDAIESANNIDKNSHLIYVDQTLNIPSASKTASSKGSEKVYVVKAGDSLSKIAEENNMTLAELLQLNNLSEESVILVGQELKLSADAVVTNPVSDNTQSNYTVQSGDSLYTISQQFDVPVEQIRDNNNVATSVTPGQDLVINQPAAQVSESTPAQTQAVAPQATTDATQVQTQTSVATPSATPAQTEVQVQPEAQPTVTVDTTAATQSYQVPAQETAETTAAATSVEQSAYVAPTTQSTQQVETQTAAPQVEQTTYSAPQQSAPVQQETQAQTQQAETQTEQQTTQNVETTQQQTTQNVEATQQQTTTNNQNNGSVTGSQIVATAQQYIGVPYVWGGSTPAGFDCSGLVQYVYAQNGIDLPRVTYTQENAGTVIPVSQAQAGDLYFWGAKGSTYHVAIATDSNGNYIQAPEPGQSVKTSNVSWYAPSFAMQVPGVNG</sequence>
<dbReference type="SMART" id="SM00257">
    <property type="entry name" value="LysM"/>
    <property type="match status" value="3"/>
</dbReference>
<evidence type="ECO:0000256" key="7">
    <source>
        <dbReference type="SAM" id="MobiDB-lite"/>
    </source>
</evidence>
<proteinExistence type="inferred from homology"/>